<evidence type="ECO:0000256" key="2">
    <source>
        <dbReference type="ARBA" id="ARBA00022529"/>
    </source>
</evidence>
<keyword evidence="5" id="KW-0732">Signal</keyword>
<protein>
    <recommendedName>
        <fullName evidence="8">Knottin scorpion toxin-like domain-containing protein</fullName>
    </recommendedName>
</protein>
<reference evidence="6" key="2">
    <citation type="submission" date="2021-02" db="EMBL/GenBank/DDBJ databases">
        <authorList>
            <person name="Kimball J.A."/>
            <person name="Haas M.W."/>
            <person name="Macchietto M."/>
            <person name="Kono T."/>
            <person name="Duquette J."/>
            <person name="Shao M."/>
        </authorList>
    </citation>
    <scope>NUCLEOTIDE SEQUENCE</scope>
    <source>
        <tissue evidence="6">Fresh leaf tissue</tissue>
    </source>
</reference>
<accession>A0A8J5S2U3</accession>
<feature type="chain" id="PRO_5035329465" description="Knottin scorpion toxin-like domain-containing protein" evidence="5">
    <location>
        <begin position="20"/>
        <end position="86"/>
    </location>
</feature>
<evidence type="ECO:0000256" key="3">
    <source>
        <dbReference type="ARBA" id="ARBA00022577"/>
    </source>
</evidence>
<sequence>MRTGHLVLVAIFLLVLSSGMPGPVSSTEECHEMVLPRDVPKPCVDATCKSVCYTKYGGRGRCDDGTDGLCHCTLCTSHPPVTRTVA</sequence>
<dbReference type="Proteomes" id="UP000729402">
    <property type="component" value="Unassembled WGS sequence"/>
</dbReference>
<keyword evidence="4" id="KW-0611">Plant defense</keyword>
<dbReference type="AlphaFoldDB" id="A0A8J5S2U3"/>
<proteinExistence type="inferred from homology"/>
<name>A0A8J5S2U3_ZIZPA</name>
<keyword evidence="7" id="KW-1185">Reference proteome</keyword>
<dbReference type="GO" id="GO:0031640">
    <property type="term" value="P:killing of cells of another organism"/>
    <property type="evidence" value="ECO:0007669"/>
    <property type="project" value="UniProtKB-KW"/>
</dbReference>
<reference evidence="6" key="1">
    <citation type="journal article" date="2021" name="bioRxiv">
        <title>Whole Genome Assembly and Annotation of Northern Wild Rice, Zizania palustris L., Supports a Whole Genome Duplication in the Zizania Genus.</title>
        <authorList>
            <person name="Haas M."/>
            <person name="Kono T."/>
            <person name="Macchietto M."/>
            <person name="Millas R."/>
            <person name="McGilp L."/>
            <person name="Shao M."/>
            <person name="Duquette J."/>
            <person name="Hirsch C.N."/>
            <person name="Kimball J."/>
        </authorList>
    </citation>
    <scope>NUCLEOTIDE SEQUENCE</scope>
    <source>
        <tissue evidence="6">Fresh leaf tissue</tissue>
    </source>
</reference>
<feature type="signal peptide" evidence="5">
    <location>
        <begin position="1"/>
        <end position="19"/>
    </location>
</feature>
<evidence type="ECO:0000313" key="7">
    <source>
        <dbReference type="Proteomes" id="UP000729402"/>
    </source>
</evidence>
<comment type="similarity">
    <text evidence="1">Belongs to the DEFL family.</text>
</comment>
<evidence type="ECO:0008006" key="8">
    <source>
        <dbReference type="Google" id="ProtNLM"/>
    </source>
</evidence>
<comment type="caution">
    <text evidence="6">The sequence shown here is derived from an EMBL/GenBank/DDBJ whole genome shotgun (WGS) entry which is preliminary data.</text>
</comment>
<dbReference type="InterPro" id="IPR010851">
    <property type="entry name" value="DEFL"/>
</dbReference>
<evidence type="ECO:0000256" key="4">
    <source>
        <dbReference type="ARBA" id="ARBA00022821"/>
    </source>
</evidence>
<evidence type="ECO:0000256" key="5">
    <source>
        <dbReference type="SAM" id="SignalP"/>
    </source>
</evidence>
<dbReference type="EMBL" id="JAAALK010000286">
    <property type="protein sequence ID" value="KAG8062983.1"/>
    <property type="molecule type" value="Genomic_DNA"/>
</dbReference>
<dbReference type="Pfam" id="PF07333">
    <property type="entry name" value="SLR1-BP"/>
    <property type="match status" value="1"/>
</dbReference>
<keyword evidence="3" id="KW-0295">Fungicide</keyword>
<keyword evidence="2" id="KW-0929">Antimicrobial</keyword>
<organism evidence="6 7">
    <name type="scientific">Zizania palustris</name>
    <name type="common">Northern wild rice</name>
    <dbReference type="NCBI Taxonomy" id="103762"/>
    <lineage>
        <taxon>Eukaryota</taxon>
        <taxon>Viridiplantae</taxon>
        <taxon>Streptophyta</taxon>
        <taxon>Embryophyta</taxon>
        <taxon>Tracheophyta</taxon>
        <taxon>Spermatophyta</taxon>
        <taxon>Magnoliopsida</taxon>
        <taxon>Liliopsida</taxon>
        <taxon>Poales</taxon>
        <taxon>Poaceae</taxon>
        <taxon>BOP clade</taxon>
        <taxon>Oryzoideae</taxon>
        <taxon>Oryzeae</taxon>
        <taxon>Zizaniinae</taxon>
        <taxon>Zizania</taxon>
    </lineage>
</organism>
<dbReference type="OrthoDB" id="1032701at2759"/>
<evidence type="ECO:0000313" key="6">
    <source>
        <dbReference type="EMBL" id="KAG8062983.1"/>
    </source>
</evidence>
<dbReference type="GO" id="GO:0050832">
    <property type="term" value="P:defense response to fungus"/>
    <property type="evidence" value="ECO:0007669"/>
    <property type="project" value="UniProtKB-KW"/>
</dbReference>
<evidence type="ECO:0000256" key="1">
    <source>
        <dbReference type="ARBA" id="ARBA00006722"/>
    </source>
</evidence>
<gene>
    <name evidence="6" type="ORF">GUJ93_ZPchr0003g17897</name>
</gene>